<feature type="region of interest" description="Disordered" evidence="1">
    <location>
        <begin position="201"/>
        <end position="302"/>
    </location>
</feature>
<evidence type="ECO:0000259" key="2">
    <source>
        <dbReference type="PROSITE" id="PS50020"/>
    </source>
</evidence>
<feature type="compositionally biased region" description="Low complexity" evidence="1">
    <location>
        <begin position="810"/>
        <end position="820"/>
    </location>
</feature>
<feature type="compositionally biased region" description="Low complexity" evidence="1">
    <location>
        <begin position="215"/>
        <end position="231"/>
    </location>
</feature>
<feature type="compositionally biased region" description="Low complexity" evidence="1">
    <location>
        <begin position="610"/>
        <end position="621"/>
    </location>
</feature>
<feature type="region of interest" description="Disordered" evidence="1">
    <location>
        <begin position="810"/>
        <end position="829"/>
    </location>
</feature>
<feature type="compositionally biased region" description="Polar residues" evidence="1">
    <location>
        <begin position="47"/>
        <end position="62"/>
    </location>
</feature>
<feature type="compositionally biased region" description="Polar residues" evidence="1">
    <location>
        <begin position="239"/>
        <end position="250"/>
    </location>
</feature>
<protein>
    <recommendedName>
        <fullName evidence="2">WW domain-containing protein</fullName>
    </recommendedName>
</protein>
<feature type="compositionally biased region" description="Low complexity" evidence="1">
    <location>
        <begin position="529"/>
        <end position="551"/>
    </location>
</feature>
<dbReference type="InterPro" id="IPR036020">
    <property type="entry name" value="WW_dom_sf"/>
</dbReference>
<feature type="compositionally biased region" description="Basic and acidic residues" evidence="1">
    <location>
        <begin position="495"/>
        <end position="515"/>
    </location>
</feature>
<dbReference type="PROSITE" id="PS01159">
    <property type="entry name" value="WW_DOMAIN_1"/>
    <property type="match status" value="1"/>
</dbReference>
<dbReference type="InterPro" id="IPR001202">
    <property type="entry name" value="WW_dom"/>
</dbReference>
<feature type="region of interest" description="Disordered" evidence="1">
    <location>
        <begin position="718"/>
        <end position="753"/>
    </location>
</feature>
<dbReference type="PROSITE" id="PS50020">
    <property type="entry name" value="WW_DOMAIN_2"/>
    <property type="match status" value="1"/>
</dbReference>
<feature type="region of interest" description="Disordered" evidence="1">
    <location>
        <begin position="319"/>
        <end position="350"/>
    </location>
</feature>
<accession>S2JIA7</accession>
<feature type="compositionally biased region" description="Acidic residues" evidence="1">
    <location>
        <begin position="341"/>
        <end position="350"/>
    </location>
</feature>
<dbReference type="Proteomes" id="UP000014254">
    <property type="component" value="Unassembled WGS sequence"/>
</dbReference>
<feature type="compositionally biased region" description="Low complexity" evidence="1">
    <location>
        <begin position="121"/>
        <end position="147"/>
    </location>
</feature>
<sequence>MSSNSSASEEQLPEVFRRLGKTVPPRTKRSYSGSQPPQDTGFRIVRQTEQPYYQQHSPNNFHHANYNDMVGYSSTPPPLYYRPQMSSENNGMGYHTTYSPNGNNSNSTVNNNRSIPVSYHSPSSSVSSTPPPASASAPAPSAAAPSSLPQHGLSFIPKDAHPNPNPIISFVRNPNAGAMPATAYSTPYQFFGNGNMNQANVNNGQQVLHPPPPIATSVPVPNAATAPATSSLDSPPVSKATSSGTSVTIPKSSNSKKDSATSSDKALSSSSPTSRKSEQKKPQRHVSNDNHDVSDDSQDEAPVHQRDILAKSIKIIASRPLGSTDKKSGSASRKHTRQSDSEADSGSDEEIVVNRKIVVVSDDMDTDRRSNELESSPIRKKPRRLISPTIPKRRRSLSDTSDNGNIRITKSRYTVRSPSPMSHDRRTWSRSRSRSRSHSHSRSRSPSRSRSHSRSRLRTRSRSRSRSPSGQTRRHRRSVSSTGRKRDYSPGTSSDEERAPFLRGDIDRYIPDYNRRPLPPQWRDRSSSARKSTSSSTTETNGIKKSSMSLSSPPPATKKPASNDSKTSINDRLNRSSLSSKPKDLRSYPPLGTSFVSLNSPRSRAEMETSASSKQASAKKSTPIISHRIITKSSPVAARAETTSSHTSLASDTKKSASPAAKTAQLPSQPNSIKPDHVENDDNIMPIKQEIIAESTLEKPKPAARSHEARNASAMTGIETPSKNTAPAMSMNGSPSAISVNQGHASSDTSSQKTNVVNAPKINYDPEASSPNQARTLSVFSDTPIVNGIETHAASSLKLLVKGKSTDTSTAATATMPTTTLNGPSQPTKRVTITPEARAAIRKRAAKEQERLDQERLRQLDIDDRDDIVMDIACPSQPRSPAVMIVNNDTTATASEMLTNNNTTLIQTSVATAADPNNHHTMTSAAQHINDNTTGSFITTSDEEVTLIVNHPTSARDMTSHENVPSSDTTTVGTNSAFTNLVSSNDKMSVPDGCITEQTKSMPTQNTPPASALKAPVAVAAMKPATKKSSNKRLPTPWKVKMNDSGDIYYHNPVTGEETFVRPE</sequence>
<dbReference type="STRING" id="1220926.S2JIA7"/>
<dbReference type="OMA" id="APQPSMW"/>
<dbReference type="Gene3D" id="2.20.70.10">
    <property type="match status" value="1"/>
</dbReference>
<feature type="compositionally biased region" description="Low complexity" evidence="1">
    <location>
        <begin position="260"/>
        <end position="274"/>
    </location>
</feature>
<reference evidence="4" key="1">
    <citation type="submission" date="2013-05" db="EMBL/GenBank/DDBJ databases">
        <title>The Genome sequence of Mucor circinelloides f. circinelloides 1006PhL.</title>
        <authorList>
            <consortium name="The Broad Institute Genomics Platform"/>
            <person name="Cuomo C."/>
            <person name="Earl A."/>
            <person name="Findley K."/>
            <person name="Lee S.C."/>
            <person name="Walker B."/>
            <person name="Young S."/>
            <person name="Zeng Q."/>
            <person name="Gargeya S."/>
            <person name="Fitzgerald M."/>
            <person name="Haas B."/>
            <person name="Abouelleil A."/>
            <person name="Allen A.W."/>
            <person name="Alvarado L."/>
            <person name="Arachchi H.M."/>
            <person name="Berlin A.M."/>
            <person name="Chapman S.B."/>
            <person name="Gainer-Dewar J."/>
            <person name="Goldberg J."/>
            <person name="Griggs A."/>
            <person name="Gujja S."/>
            <person name="Hansen M."/>
            <person name="Howarth C."/>
            <person name="Imamovic A."/>
            <person name="Ireland A."/>
            <person name="Larimer J."/>
            <person name="McCowan C."/>
            <person name="Murphy C."/>
            <person name="Pearson M."/>
            <person name="Poon T.W."/>
            <person name="Priest M."/>
            <person name="Roberts A."/>
            <person name="Saif S."/>
            <person name="Shea T."/>
            <person name="Sisk P."/>
            <person name="Sykes S."/>
            <person name="Wortman J."/>
            <person name="Nusbaum C."/>
            <person name="Birren B."/>
        </authorList>
    </citation>
    <scope>NUCLEOTIDE SEQUENCE [LARGE SCALE GENOMIC DNA]</scope>
    <source>
        <strain evidence="4">1006PhL</strain>
    </source>
</reference>
<evidence type="ECO:0000313" key="4">
    <source>
        <dbReference type="Proteomes" id="UP000014254"/>
    </source>
</evidence>
<dbReference type="AlphaFoldDB" id="S2JIA7"/>
<dbReference type="EMBL" id="KE123954">
    <property type="protein sequence ID" value="EPB88242.1"/>
    <property type="molecule type" value="Genomic_DNA"/>
</dbReference>
<name>S2JIA7_MUCC1</name>
<feature type="compositionally biased region" description="Low complexity" evidence="1">
    <location>
        <begin position="99"/>
        <end position="114"/>
    </location>
</feature>
<feature type="compositionally biased region" description="Polar residues" evidence="1">
    <location>
        <begin position="563"/>
        <end position="580"/>
    </location>
</feature>
<dbReference type="VEuPathDB" id="FungiDB:HMPREF1544_04950"/>
<dbReference type="OrthoDB" id="2289893at2759"/>
<dbReference type="CDD" id="cd00201">
    <property type="entry name" value="WW"/>
    <property type="match status" value="1"/>
</dbReference>
<dbReference type="InParanoid" id="S2JIA7"/>
<feature type="compositionally biased region" description="Basic residues" evidence="1">
    <location>
        <begin position="428"/>
        <end position="465"/>
    </location>
</feature>
<feature type="compositionally biased region" description="Basic and acidic residues" evidence="1">
    <location>
        <begin position="275"/>
        <end position="294"/>
    </location>
</feature>
<feature type="region of interest" description="Disordered" evidence="1">
    <location>
        <begin position="362"/>
        <end position="681"/>
    </location>
</feature>
<feature type="domain" description="WW" evidence="2">
    <location>
        <begin position="1032"/>
        <end position="1064"/>
    </location>
</feature>
<feature type="compositionally biased region" description="Polar residues" evidence="1">
    <location>
        <begin position="719"/>
        <end position="753"/>
    </location>
</feature>
<evidence type="ECO:0000256" key="1">
    <source>
        <dbReference type="SAM" id="MobiDB-lite"/>
    </source>
</evidence>
<dbReference type="SUPFAM" id="SSF51045">
    <property type="entry name" value="WW domain"/>
    <property type="match status" value="1"/>
</dbReference>
<gene>
    <name evidence="3" type="ORF">HMPREF1544_04950</name>
</gene>
<evidence type="ECO:0000313" key="3">
    <source>
        <dbReference type="EMBL" id="EPB88242.1"/>
    </source>
</evidence>
<proteinExistence type="predicted"/>
<feature type="compositionally biased region" description="Polar residues" evidence="1">
    <location>
        <begin position="398"/>
        <end position="420"/>
    </location>
</feature>
<keyword evidence="4" id="KW-1185">Reference proteome</keyword>
<organism evidence="3 4">
    <name type="scientific">Mucor circinelloides f. circinelloides (strain 1006PhL)</name>
    <name type="common">Mucormycosis agent</name>
    <name type="synonym">Calyptromyces circinelloides</name>
    <dbReference type="NCBI Taxonomy" id="1220926"/>
    <lineage>
        <taxon>Eukaryota</taxon>
        <taxon>Fungi</taxon>
        <taxon>Fungi incertae sedis</taxon>
        <taxon>Mucoromycota</taxon>
        <taxon>Mucoromycotina</taxon>
        <taxon>Mucoromycetes</taxon>
        <taxon>Mucorales</taxon>
        <taxon>Mucorineae</taxon>
        <taxon>Mucoraceae</taxon>
        <taxon>Mucor</taxon>
    </lineage>
</organism>
<feature type="region of interest" description="Disordered" evidence="1">
    <location>
        <begin position="1021"/>
        <end position="1064"/>
    </location>
</feature>
<feature type="region of interest" description="Disordered" evidence="1">
    <location>
        <begin position="80"/>
        <end position="160"/>
    </location>
</feature>
<feature type="region of interest" description="Disordered" evidence="1">
    <location>
        <begin position="1"/>
        <end position="66"/>
    </location>
</feature>